<dbReference type="PANTHER" id="PTHR43745:SF2">
    <property type="entry name" value="NITROREDUCTASE MJ1384-RELATED"/>
    <property type="match status" value="1"/>
</dbReference>
<feature type="domain" description="Nitroreductase" evidence="1">
    <location>
        <begin position="67"/>
        <end position="229"/>
    </location>
</feature>
<evidence type="ECO:0000259" key="1">
    <source>
        <dbReference type="Pfam" id="PF00881"/>
    </source>
</evidence>
<dbReference type="CDD" id="cd02142">
    <property type="entry name" value="McbC_SagB-like_oxidoreductase"/>
    <property type="match status" value="1"/>
</dbReference>
<dbReference type="Proteomes" id="UP000187550">
    <property type="component" value="Unassembled WGS sequence"/>
</dbReference>
<evidence type="ECO:0000313" key="3">
    <source>
        <dbReference type="Proteomes" id="UP000187550"/>
    </source>
</evidence>
<gene>
    <name evidence="2" type="ORF">SAMN05428946_2017</name>
</gene>
<dbReference type="AlphaFoldDB" id="A0A1U7PNT3"/>
<keyword evidence="3" id="KW-1185">Reference proteome</keyword>
<protein>
    <submittedName>
        <fullName evidence="2">SagB-type dehydrogenase domain-containing protein</fullName>
    </submittedName>
</protein>
<dbReference type="RefSeq" id="WP_076758649.1">
    <property type="nucleotide sequence ID" value="NZ_FTPL01000003.1"/>
</dbReference>
<dbReference type="Gene3D" id="3.40.109.10">
    <property type="entry name" value="NADH Oxidase"/>
    <property type="match status" value="1"/>
</dbReference>
<reference evidence="3" key="1">
    <citation type="submission" date="2017-01" db="EMBL/GenBank/DDBJ databases">
        <authorList>
            <person name="Varghese N."/>
            <person name="Submissions S."/>
        </authorList>
    </citation>
    <scope>NUCLEOTIDE SEQUENCE [LARGE SCALE GENOMIC DNA]</scope>
    <source>
        <strain evidence="3">MNA4</strain>
    </source>
</reference>
<organism evidence="2 3">
    <name type="scientific">Edaphobacillus lindanitolerans</name>
    <dbReference type="NCBI Taxonomy" id="550447"/>
    <lineage>
        <taxon>Bacteria</taxon>
        <taxon>Bacillati</taxon>
        <taxon>Bacillota</taxon>
        <taxon>Bacilli</taxon>
        <taxon>Bacillales</taxon>
        <taxon>Bacillaceae</taxon>
        <taxon>Edaphobacillus</taxon>
    </lineage>
</organism>
<dbReference type="PANTHER" id="PTHR43745">
    <property type="entry name" value="NITROREDUCTASE MJ1384-RELATED"/>
    <property type="match status" value="1"/>
</dbReference>
<dbReference type="InterPro" id="IPR052544">
    <property type="entry name" value="Bacteriocin_Proc_Enz"/>
</dbReference>
<dbReference type="SUPFAM" id="SSF55469">
    <property type="entry name" value="FMN-dependent nitroreductase-like"/>
    <property type="match status" value="1"/>
</dbReference>
<dbReference type="InterPro" id="IPR000415">
    <property type="entry name" value="Nitroreductase-like"/>
</dbReference>
<name>A0A1U7PNT3_9BACI</name>
<accession>A0A1U7PNT3</accession>
<proteinExistence type="predicted"/>
<dbReference type="Pfam" id="PF00881">
    <property type="entry name" value="Nitroreductase"/>
    <property type="match status" value="1"/>
</dbReference>
<dbReference type="EMBL" id="FTPL01000003">
    <property type="protein sequence ID" value="SIT87212.1"/>
    <property type="molecule type" value="Genomic_DNA"/>
</dbReference>
<dbReference type="InterPro" id="IPR029479">
    <property type="entry name" value="Nitroreductase"/>
</dbReference>
<sequence length="243" mass="27122">MKLWDFGGGYDRLFLDYHYTTVNDPAFTSMQVYKHSERTPPPVEGTVIYPLEYEPDPANGLERALIGRHSWPYPFPNERTIDLPFISRFAQLAFIGHDRQGRTYPSGGARYEVKIHLLFNPSRVDGEALGRFNVCEVDADRACLAGKASVPWERIEEAYIQKESVGSAQFAAVLSADLEAISDKYTDISYKLIQQEAGHIGQNIQLVANYLGIRSLPLGGFYDLPLGEIIGTGDAVLYTLLLG</sequence>
<dbReference type="OrthoDB" id="9801593at2"/>
<evidence type="ECO:0000313" key="2">
    <source>
        <dbReference type="EMBL" id="SIT87212.1"/>
    </source>
</evidence>
<dbReference type="GO" id="GO:0016491">
    <property type="term" value="F:oxidoreductase activity"/>
    <property type="evidence" value="ECO:0007669"/>
    <property type="project" value="InterPro"/>
</dbReference>
<dbReference type="STRING" id="550447.SAMN05428946_2017"/>